<dbReference type="EMBL" id="KZ060706">
    <property type="protein sequence ID" value="PIO11920.1"/>
    <property type="molecule type" value="Genomic_DNA"/>
</dbReference>
<accession>A0A2G9Q8K8</accession>
<feature type="non-terminal residue" evidence="2">
    <location>
        <position position="1"/>
    </location>
</feature>
<dbReference type="InterPro" id="IPR036812">
    <property type="entry name" value="NAD(P)_OxRdtase_dom_sf"/>
</dbReference>
<evidence type="ECO:0000259" key="1">
    <source>
        <dbReference type="Pfam" id="PF00248"/>
    </source>
</evidence>
<name>A0A2G9Q8K8_AQUCT</name>
<dbReference type="SUPFAM" id="SSF51430">
    <property type="entry name" value="NAD(P)-linked oxidoreductase"/>
    <property type="match status" value="1"/>
</dbReference>
<evidence type="ECO:0000313" key="2">
    <source>
        <dbReference type="EMBL" id="PIO11920.1"/>
    </source>
</evidence>
<dbReference type="GO" id="GO:0016491">
    <property type="term" value="F:oxidoreductase activity"/>
    <property type="evidence" value="ECO:0007669"/>
    <property type="project" value="InterPro"/>
</dbReference>
<proteinExistence type="predicted"/>
<feature type="domain" description="NADP-dependent oxidoreductase" evidence="1">
    <location>
        <begin position="16"/>
        <end position="68"/>
    </location>
</feature>
<gene>
    <name evidence="2" type="ORF">AB205_0025520</name>
</gene>
<dbReference type="Pfam" id="PF00248">
    <property type="entry name" value="Aldo_ket_red"/>
    <property type="match status" value="1"/>
</dbReference>
<keyword evidence="3" id="KW-1185">Reference proteome</keyword>
<sequence>PGDDPYPMDENGKVIYHNTDIRDTWKVMEDCKAAGLTKSIGVSSFNRRQLELILNMPDLRYKPVCNQVTDTSNVYSPTACDTTKTRSKLVIQVLPVLLSHASQSSQGMLILGQSKSEVVRRVRYKGWGKTDKGLQILQKGERYIKFSHNLHRGFAQI</sequence>
<dbReference type="Gene3D" id="3.20.20.100">
    <property type="entry name" value="NADP-dependent oxidoreductase domain"/>
    <property type="match status" value="1"/>
</dbReference>
<protein>
    <recommendedName>
        <fullName evidence="1">NADP-dependent oxidoreductase domain-containing protein</fullName>
    </recommendedName>
</protein>
<dbReference type="InterPro" id="IPR023210">
    <property type="entry name" value="NADP_OxRdtase_dom"/>
</dbReference>
<dbReference type="Proteomes" id="UP000228934">
    <property type="component" value="Unassembled WGS sequence"/>
</dbReference>
<dbReference type="PANTHER" id="PTHR11732">
    <property type="entry name" value="ALDO/KETO REDUCTASE"/>
    <property type="match status" value="1"/>
</dbReference>
<dbReference type="OrthoDB" id="416253at2759"/>
<organism evidence="2 3">
    <name type="scientific">Aquarana catesbeiana</name>
    <name type="common">American bullfrog</name>
    <name type="synonym">Rana catesbeiana</name>
    <dbReference type="NCBI Taxonomy" id="8400"/>
    <lineage>
        <taxon>Eukaryota</taxon>
        <taxon>Metazoa</taxon>
        <taxon>Chordata</taxon>
        <taxon>Craniata</taxon>
        <taxon>Vertebrata</taxon>
        <taxon>Euteleostomi</taxon>
        <taxon>Amphibia</taxon>
        <taxon>Batrachia</taxon>
        <taxon>Anura</taxon>
        <taxon>Neobatrachia</taxon>
        <taxon>Ranoidea</taxon>
        <taxon>Ranidae</taxon>
        <taxon>Aquarana</taxon>
    </lineage>
</organism>
<dbReference type="InterPro" id="IPR020471">
    <property type="entry name" value="AKR"/>
</dbReference>
<dbReference type="AlphaFoldDB" id="A0A2G9Q8K8"/>
<reference evidence="3" key="1">
    <citation type="journal article" date="2017" name="Nat. Commun.">
        <title>The North American bullfrog draft genome provides insight into hormonal regulation of long noncoding RNA.</title>
        <authorList>
            <person name="Hammond S.A."/>
            <person name="Warren R.L."/>
            <person name="Vandervalk B.P."/>
            <person name="Kucuk E."/>
            <person name="Khan H."/>
            <person name="Gibb E.A."/>
            <person name="Pandoh P."/>
            <person name="Kirk H."/>
            <person name="Zhao Y."/>
            <person name="Jones M."/>
            <person name="Mungall A.J."/>
            <person name="Coope R."/>
            <person name="Pleasance S."/>
            <person name="Moore R.A."/>
            <person name="Holt R.A."/>
            <person name="Round J.M."/>
            <person name="Ohora S."/>
            <person name="Walle B.V."/>
            <person name="Veldhoen N."/>
            <person name="Helbing C.C."/>
            <person name="Birol I."/>
        </authorList>
    </citation>
    <scope>NUCLEOTIDE SEQUENCE [LARGE SCALE GENOMIC DNA]</scope>
</reference>
<evidence type="ECO:0000313" key="3">
    <source>
        <dbReference type="Proteomes" id="UP000228934"/>
    </source>
</evidence>